<feature type="domain" description="HTH gntR-type" evidence="5">
    <location>
        <begin position="19"/>
        <end position="87"/>
    </location>
</feature>
<dbReference type="Proteomes" id="UP000248916">
    <property type="component" value="Unassembled WGS sequence"/>
</dbReference>
<protein>
    <submittedName>
        <fullName evidence="6">DNA-binding FadR family transcriptional regulator</fullName>
    </submittedName>
</protein>
<name>A0A2W7MZK7_9RHOB</name>
<dbReference type="Gene3D" id="1.20.120.530">
    <property type="entry name" value="GntR ligand-binding domain-like"/>
    <property type="match status" value="1"/>
</dbReference>
<dbReference type="RefSeq" id="WP_111538447.1">
    <property type="nucleotide sequence ID" value="NZ_QKZL01000020.1"/>
</dbReference>
<dbReference type="SUPFAM" id="SSF48008">
    <property type="entry name" value="GntR ligand-binding domain-like"/>
    <property type="match status" value="1"/>
</dbReference>
<keyword evidence="3" id="KW-0804">Transcription</keyword>
<dbReference type="InterPro" id="IPR008920">
    <property type="entry name" value="TF_FadR/GntR_C"/>
</dbReference>
<dbReference type="AlphaFoldDB" id="A0A2W7MZK7"/>
<dbReference type="Pfam" id="PF07729">
    <property type="entry name" value="FCD"/>
    <property type="match status" value="1"/>
</dbReference>
<keyword evidence="1" id="KW-0805">Transcription regulation</keyword>
<dbReference type="GO" id="GO:0003700">
    <property type="term" value="F:DNA-binding transcription factor activity"/>
    <property type="evidence" value="ECO:0007669"/>
    <property type="project" value="InterPro"/>
</dbReference>
<dbReference type="Gene3D" id="1.10.10.10">
    <property type="entry name" value="Winged helix-like DNA-binding domain superfamily/Winged helix DNA-binding domain"/>
    <property type="match status" value="1"/>
</dbReference>
<keyword evidence="7" id="KW-1185">Reference proteome</keyword>
<feature type="region of interest" description="Disordered" evidence="4">
    <location>
        <begin position="1"/>
        <end position="23"/>
    </location>
</feature>
<dbReference type="Pfam" id="PF00392">
    <property type="entry name" value="GntR"/>
    <property type="match status" value="1"/>
</dbReference>
<keyword evidence="2 6" id="KW-0238">DNA-binding</keyword>
<dbReference type="EMBL" id="QKZL01000020">
    <property type="protein sequence ID" value="PZX13013.1"/>
    <property type="molecule type" value="Genomic_DNA"/>
</dbReference>
<evidence type="ECO:0000256" key="1">
    <source>
        <dbReference type="ARBA" id="ARBA00023015"/>
    </source>
</evidence>
<dbReference type="OrthoDB" id="9028214at2"/>
<dbReference type="CDD" id="cd07377">
    <property type="entry name" value="WHTH_GntR"/>
    <property type="match status" value="1"/>
</dbReference>
<dbReference type="InterPro" id="IPR036388">
    <property type="entry name" value="WH-like_DNA-bd_sf"/>
</dbReference>
<dbReference type="InterPro" id="IPR036390">
    <property type="entry name" value="WH_DNA-bd_sf"/>
</dbReference>
<organism evidence="6 7">
    <name type="scientific">Palleronia aestuarii</name>
    <dbReference type="NCBI Taxonomy" id="568105"/>
    <lineage>
        <taxon>Bacteria</taxon>
        <taxon>Pseudomonadati</taxon>
        <taxon>Pseudomonadota</taxon>
        <taxon>Alphaproteobacteria</taxon>
        <taxon>Rhodobacterales</taxon>
        <taxon>Roseobacteraceae</taxon>
        <taxon>Palleronia</taxon>
    </lineage>
</organism>
<reference evidence="6 7" key="1">
    <citation type="submission" date="2018-06" db="EMBL/GenBank/DDBJ databases">
        <title>Genomic Encyclopedia of Archaeal and Bacterial Type Strains, Phase II (KMG-II): from individual species to whole genera.</title>
        <authorList>
            <person name="Goeker M."/>
        </authorList>
    </citation>
    <scope>NUCLEOTIDE SEQUENCE [LARGE SCALE GENOMIC DNA]</scope>
    <source>
        <strain evidence="6 7">DSM 22009</strain>
    </source>
</reference>
<gene>
    <name evidence="6" type="ORF">LX81_03390</name>
</gene>
<dbReference type="GO" id="GO:0003677">
    <property type="term" value="F:DNA binding"/>
    <property type="evidence" value="ECO:0007669"/>
    <property type="project" value="UniProtKB-KW"/>
</dbReference>
<accession>A0A2W7MZK7</accession>
<sequence length="267" mass="28732">MKQVRRPGENSAPLHTGSQSRAERVAEGLRRSIRAGEYKTGGKLPAEVRLVDQFGVSRTVIREALAVLRADGLLVSRRGSGAFVCEAKARALDFTTVDPQNISSILEMLELRMAVEVETAAFAALRRTAAQEVAMMEANETLRAVIARGEPSNDADYGFHHAVALGSGNPRFAAFLEAMGVEGLPRKAVRGPGSELLPDLQTLLAEHDAIIAAIMNGDPDGARQAMRTHLLWSQKRYRTLMLSHAGAPAPSAEASADEDRSRATPGR</sequence>
<dbReference type="PANTHER" id="PTHR43537:SF5">
    <property type="entry name" value="UXU OPERON TRANSCRIPTIONAL REGULATOR"/>
    <property type="match status" value="1"/>
</dbReference>
<evidence type="ECO:0000313" key="6">
    <source>
        <dbReference type="EMBL" id="PZX13013.1"/>
    </source>
</evidence>
<dbReference type="SMART" id="SM00345">
    <property type="entry name" value="HTH_GNTR"/>
    <property type="match status" value="1"/>
</dbReference>
<dbReference type="SMART" id="SM00895">
    <property type="entry name" value="FCD"/>
    <property type="match status" value="1"/>
</dbReference>
<dbReference type="InterPro" id="IPR000524">
    <property type="entry name" value="Tscrpt_reg_HTH_GntR"/>
</dbReference>
<feature type="compositionally biased region" description="Basic and acidic residues" evidence="4">
    <location>
        <begin position="257"/>
        <end position="267"/>
    </location>
</feature>
<dbReference type="PROSITE" id="PS50949">
    <property type="entry name" value="HTH_GNTR"/>
    <property type="match status" value="1"/>
</dbReference>
<dbReference type="InterPro" id="IPR011711">
    <property type="entry name" value="GntR_C"/>
</dbReference>
<evidence type="ECO:0000256" key="4">
    <source>
        <dbReference type="SAM" id="MobiDB-lite"/>
    </source>
</evidence>
<feature type="region of interest" description="Disordered" evidence="4">
    <location>
        <begin position="246"/>
        <end position="267"/>
    </location>
</feature>
<evidence type="ECO:0000259" key="5">
    <source>
        <dbReference type="PROSITE" id="PS50949"/>
    </source>
</evidence>
<evidence type="ECO:0000256" key="2">
    <source>
        <dbReference type="ARBA" id="ARBA00023125"/>
    </source>
</evidence>
<evidence type="ECO:0000256" key="3">
    <source>
        <dbReference type="ARBA" id="ARBA00023163"/>
    </source>
</evidence>
<evidence type="ECO:0000313" key="7">
    <source>
        <dbReference type="Proteomes" id="UP000248916"/>
    </source>
</evidence>
<dbReference type="PANTHER" id="PTHR43537">
    <property type="entry name" value="TRANSCRIPTIONAL REGULATOR, GNTR FAMILY"/>
    <property type="match status" value="1"/>
</dbReference>
<comment type="caution">
    <text evidence="6">The sequence shown here is derived from an EMBL/GenBank/DDBJ whole genome shotgun (WGS) entry which is preliminary data.</text>
</comment>
<dbReference type="PRINTS" id="PR00035">
    <property type="entry name" value="HTHGNTR"/>
</dbReference>
<proteinExistence type="predicted"/>
<dbReference type="SUPFAM" id="SSF46785">
    <property type="entry name" value="Winged helix' DNA-binding domain"/>
    <property type="match status" value="1"/>
</dbReference>